<feature type="transmembrane region" description="Helical" evidence="12">
    <location>
        <begin position="161"/>
        <end position="180"/>
    </location>
</feature>
<feature type="transmembrane region" description="Helical" evidence="12">
    <location>
        <begin position="13"/>
        <end position="32"/>
    </location>
</feature>
<evidence type="ECO:0000256" key="12">
    <source>
        <dbReference type="SAM" id="Phobius"/>
    </source>
</evidence>
<feature type="transmembrane region" description="Helical" evidence="12">
    <location>
        <begin position="238"/>
        <end position="256"/>
    </location>
</feature>
<evidence type="ECO:0000256" key="5">
    <source>
        <dbReference type="ARBA" id="ARBA00022692"/>
    </source>
</evidence>
<feature type="transmembrane region" description="Helical" evidence="12">
    <location>
        <begin position="52"/>
        <end position="72"/>
    </location>
</feature>
<feature type="transmembrane region" description="Helical" evidence="12">
    <location>
        <begin position="409"/>
        <end position="430"/>
    </location>
</feature>
<dbReference type="PANTHER" id="PTHR42985">
    <property type="entry name" value="SODIUM-COUPLED MONOCARBOXYLATE TRANSPORTER"/>
    <property type="match status" value="1"/>
</dbReference>
<keyword evidence="5 12" id="KW-0812">Transmembrane</keyword>
<keyword evidence="6 12" id="KW-1133">Transmembrane helix</keyword>
<sequence>MEEADIYFGPWDYVVFATVLAISSGIGVYYRLTGGQQKTFKEYMMADKQMPVLPVAFSLMASFMSAITILGVAKENYMFGTQFVVINISYIIATPIVCYIFLPVFFKLQNITVYKYLERRFGMVTRTCASLAFTLQMTLYMGIVLYAPAIALSAVTGLSQTLSILSIGIVCTFYSTLGGMKAVLVTDVFQSLLMFAAVFAVITRGVLDFGVAEIFRIAQEGDRLEFLNVSLDPRERHTVWSLAIGGIFVYCSLYGVNQAQVQRLLTIGTLRKAQASLWIQWPILTCLSLSTSFAGLVMYAQYHKCDPIKSGRIQSSDQILPFYVVETMGSMPGLPGLFVSGIFSGSLSTVSSALNSLSAVTVQDYIMPCAPKYFSKDEKLSTWLSKILAMVYGGLCIAMAFFTELIGAGVLQASLTVFGAVGGPLLAIFTMGMMIPLVNQKGAMSGLILGLCFGLWIGFGRPKPPPPFKPITTEGCLAVNSSSLDILSDVENLLLSINGTMDESSDYNNMELTPDNFTDFEESIPFLHELYAISYMWVAMFSFLVSTITGVLVSALTGGNQIHDPELYASFIKLPAEPDDYKYKQRSNRSTL</sequence>
<accession>A0AAV2RJZ8</accession>
<dbReference type="Proteomes" id="UP001497623">
    <property type="component" value="Unassembled WGS sequence"/>
</dbReference>
<keyword evidence="3" id="KW-0813">Transport</keyword>
<evidence type="ECO:0000256" key="4">
    <source>
        <dbReference type="ARBA" id="ARBA00022475"/>
    </source>
</evidence>
<dbReference type="InterPro" id="IPR038377">
    <property type="entry name" value="Na/Glc_symporter_sf"/>
</dbReference>
<dbReference type="PROSITE" id="PS50283">
    <property type="entry name" value="NA_SOLUT_SYMP_3"/>
    <property type="match status" value="1"/>
</dbReference>
<dbReference type="GO" id="GO:0015293">
    <property type="term" value="F:symporter activity"/>
    <property type="evidence" value="ECO:0007669"/>
    <property type="project" value="TreeGrafter"/>
</dbReference>
<dbReference type="Gene3D" id="1.20.1730.10">
    <property type="entry name" value="Sodium/glucose cotransporter"/>
    <property type="match status" value="1"/>
</dbReference>
<evidence type="ECO:0000313" key="13">
    <source>
        <dbReference type="EMBL" id="CAL4124606.1"/>
    </source>
</evidence>
<evidence type="ECO:0000313" key="14">
    <source>
        <dbReference type="Proteomes" id="UP001497623"/>
    </source>
</evidence>
<dbReference type="AlphaFoldDB" id="A0AAV2RJZ8"/>
<evidence type="ECO:0000256" key="8">
    <source>
        <dbReference type="ARBA" id="ARBA00023065"/>
    </source>
</evidence>
<comment type="similarity">
    <text evidence="2 11">Belongs to the sodium:solute symporter (SSF) (TC 2.A.21) family.</text>
</comment>
<feature type="transmembrane region" description="Helical" evidence="12">
    <location>
        <begin position="192"/>
        <end position="218"/>
    </location>
</feature>
<feature type="transmembrane region" description="Helical" evidence="12">
    <location>
        <begin position="535"/>
        <end position="556"/>
    </location>
</feature>
<keyword evidence="4" id="KW-1003">Cell membrane</keyword>
<evidence type="ECO:0000256" key="11">
    <source>
        <dbReference type="RuleBase" id="RU362091"/>
    </source>
</evidence>
<evidence type="ECO:0008006" key="15">
    <source>
        <dbReference type="Google" id="ProtNLM"/>
    </source>
</evidence>
<gene>
    <name evidence="13" type="ORF">MNOR_LOCUS24643</name>
</gene>
<keyword evidence="9 12" id="KW-0472">Membrane</keyword>
<keyword evidence="14" id="KW-1185">Reference proteome</keyword>
<dbReference type="NCBIfam" id="TIGR00813">
    <property type="entry name" value="sss"/>
    <property type="match status" value="1"/>
</dbReference>
<evidence type="ECO:0000256" key="7">
    <source>
        <dbReference type="ARBA" id="ARBA00023053"/>
    </source>
</evidence>
<evidence type="ECO:0000256" key="10">
    <source>
        <dbReference type="ARBA" id="ARBA00023201"/>
    </source>
</evidence>
<feature type="transmembrane region" description="Helical" evidence="12">
    <location>
        <begin position="383"/>
        <end position="403"/>
    </location>
</feature>
<dbReference type="PANTHER" id="PTHR42985:SF40">
    <property type="entry name" value="LD47995P-RELATED"/>
    <property type="match status" value="1"/>
</dbReference>
<feature type="non-terminal residue" evidence="13">
    <location>
        <position position="592"/>
    </location>
</feature>
<comment type="caution">
    <text evidence="13">The sequence shown here is derived from an EMBL/GenBank/DDBJ whole genome shotgun (WGS) entry which is preliminary data.</text>
</comment>
<evidence type="ECO:0000256" key="6">
    <source>
        <dbReference type="ARBA" id="ARBA00022989"/>
    </source>
</evidence>
<organism evidence="13 14">
    <name type="scientific">Meganyctiphanes norvegica</name>
    <name type="common">Northern krill</name>
    <name type="synonym">Thysanopoda norvegica</name>
    <dbReference type="NCBI Taxonomy" id="48144"/>
    <lineage>
        <taxon>Eukaryota</taxon>
        <taxon>Metazoa</taxon>
        <taxon>Ecdysozoa</taxon>
        <taxon>Arthropoda</taxon>
        <taxon>Crustacea</taxon>
        <taxon>Multicrustacea</taxon>
        <taxon>Malacostraca</taxon>
        <taxon>Eumalacostraca</taxon>
        <taxon>Eucarida</taxon>
        <taxon>Euphausiacea</taxon>
        <taxon>Euphausiidae</taxon>
        <taxon>Meganyctiphanes</taxon>
    </lineage>
</organism>
<dbReference type="EMBL" id="CAXKWB010022776">
    <property type="protein sequence ID" value="CAL4124606.1"/>
    <property type="molecule type" value="Genomic_DNA"/>
</dbReference>
<evidence type="ECO:0000256" key="9">
    <source>
        <dbReference type="ARBA" id="ARBA00023136"/>
    </source>
</evidence>
<dbReference type="Pfam" id="PF00474">
    <property type="entry name" value="SSF"/>
    <property type="match status" value="1"/>
</dbReference>
<dbReference type="GO" id="GO:0006814">
    <property type="term" value="P:sodium ion transport"/>
    <property type="evidence" value="ECO:0007669"/>
    <property type="project" value="UniProtKB-KW"/>
</dbReference>
<feature type="transmembrane region" description="Helical" evidence="12">
    <location>
        <begin position="442"/>
        <end position="459"/>
    </location>
</feature>
<dbReference type="InterPro" id="IPR051163">
    <property type="entry name" value="Sodium:Solute_Symporter_SSF"/>
</dbReference>
<feature type="transmembrane region" description="Helical" evidence="12">
    <location>
        <begin position="84"/>
        <end position="106"/>
    </location>
</feature>
<evidence type="ECO:0000256" key="3">
    <source>
        <dbReference type="ARBA" id="ARBA00022448"/>
    </source>
</evidence>
<comment type="subcellular location">
    <subcellularLocation>
        <location evidence="1">Cell membrane</location>
        <topology evidence="1">Multi-pass membrane protein</topology>
    </subcellularLocation>
</comment>
<reference evidence="13 14" key="1">
    <citation type="submission" date="2024-05" db="EMBL/GenBank/DDBJ databases">
        <authorList>
            <person name="Wallberg A."/>
        </authorList>
    </citation>
    <scope>NUCLEOTIDE SEQUENCE [LARGE SCALE GENOMIC DNA]</scope>
</reference>
<dbReference type="CDD" id="cd11492">
    <property type="entry name" value="SLC5sbd_NIS-SMVT"/>
    <property type="match status" value="1"/>
</dbReference>
<keyword evidence="7" id="KW-0915">Sodium</keyword>
<keyword evidence="10" id="KW-0739">Sodium transport</keyword>
<feature type="transmembrane region" description="Helical" evidence="12">
    <location>
        <begin position="127"/>
        <end position="149"/>
    </location>
</feature>
<protein>
    <recommendedName>
        <fullName evidence="15">Sodium-dependent multivitamin transporter</fullName>
    </recommendedName>
</protein>
<dbReference type="GO" id="GO:0005886">
    <property type="term" value="C:plasma membrane"/>
    <property type="evidence" value="ECO:0007669"/>
    <property type="project" value="UniProtKB-SubCell"/>
</dbReference>
<name>A0AAV2RJZ8_MEGNR</name>
<proteinExistence type="inferred from homology"/>
<dbReference type="InterPro" id="IPR001734">
    <property type="entry name" value="Na/solute_symporter"/>
</dbReference>
<evidence type="ECO:0000256" key="2">
    <source>
        <dbReference type="ARBA" id="ARBA00006434"/>
    </source>
</evidence>
<feature type="transmembrane region" description="Helical" evidence="12">
    <location>
        <begin position="277"/>
        <end position="300"/>
    </location>
</feature>
<keyword evidence="8" id="KW-0406">Ion transport</keyword>
<evidence type="ECO:0000256" key="1">
    <source>
        <dbReference type="ARBA" id="ARBA00004651"/>
    </source>
</evidence>
<feature type="transmembrane region" description="Helical" evidence="12">
    <location>
        <begin position="337"/>
        <end position="362"/>
    </location>
</feature>